<dbReference type="InterPro" id="IPR029063">
    <property type="entry name" value="SAM-dependent_MTases_sf"/>
</dbReference>
<dbReference type="EMBL" id="JAEPQZ010000004">
    <property type="protein sequence ID" value="KAG2181983.1"/>
    <property type="molecule type" value="Genomic_DNA"/>
</dbReference>
<protein>
    <recommendedName>
        <fullName evidence="3">Methyltransferase-like protein 22</fullName>
    </recommendedName>
</protein>
<proteinExistence type="predicted"/>
<dbReference type="Proteomes" id="UP000654370">
    <property type="component" value="Unassembled WGS sequence"/>
</dbReference>
<dbReference type="PANTHER" id="PTHR14614">
    <property type="entry name" value="HEPATOCELLULAR CARCINOMA-ASSOCIATED ANTIGEN"/>
    <property type="match status" value="1"/>
</dbReference>
<dbReference type="Gene3D" id="3.40.50.150">
    <property type="entry name" value="Vaccinia Virus protein VP39"/>
    <property type="match status" value="1"/>
</dbReference>
<dbReference type="Pfam" id="PF10294">
    <property type="entry name" value="Methyltransf_16"/>
    <property type="match status" value="1"/>
</dbReference>
<dbReference type="SUPFAM" id="SSF53335">
    <property type="entry name" value="S-adenosyl-L-methionine-dependent methyltransferases"/>
    <property type="match status" value="1"/>
</dbReference>
<comment type="caution">
    <text evidence="1">The sequence shown here is derived from an EMBL/GenBank/DDBJ whole genome shotgun (WGS) entry which is preliminary data.</text>
</comment>
<gene>
    <name evidence="1" type="ORF">INT43_006909</name>
</gene>
<evidence type="ECO:0000313" key="2">
    <source>
        <dbReference type="Proteomes" id="UP000654370"/>
    </source>
</evidence>
<organism evidence="1 2">
    <name type="scientific">Mortierella isabellina</name>
    <name type="common">Filamentous fungus</name>
    <name type="synonym">Umbelopsis isabellina</name>
    <dbReference type="NCBI Taxonomy" id="91625"/>
    <lineage>
        <taxon>Eukaryota</taxon>
        <taxon>Fungi</taxon>
        <taxon>Fungi incertae sedis</taxon>
        <taxon>Mucoromycota</taxon>
        <taxon>Mucoromycotina</taxon>
        <taxon>Umbelopsidomycetes</taxon>
        <taxon>Umbelopsidales</taxon>
        <taxon>Umbelopsidaceae</taxon>
        <taxon>Umbelopsis</taxon>
    </lineage>
</organism>
<evidence type="ECO:0008006" key="3">
    <source>
        <dbReference type="Google" id="ProtNLM"/>
    </source>
</evidence>
<dbReference type="AlphaFoldDB" id="A0A8H7PXB2"/>
<accession>A0A8H7PXB2</accession>
<reference evidence="1" key="1">
    <citation type="submission" date="2020-12" db="EMBL/GenBank/DDBJ databases">
        <title>Metabolic potential, ecology and presence of endohyphal bacteria is reflected in genomic diversity of Mucoromycotina.</title>
        <authorList>
            <person name="Muszewska A."/>
            <person name="Okrasinska A."/>
            <person name="Steczkiewicz K."/>
            <person name="Drgas O."/>
            <person name="Orlowska M."/>
            <person name="Perlinska-Lenart U."/>
            <person name="Aleksandrzak-Piekarczyk T."/>
            <person name="Szatraj K."/>
            <person name="Zielenkiewicz U."/>
            <person name="Pilsyk S."/>
            <person name="Malc E."/>
            <person name="Mieczkowski P."/>
            <person name="Kruszewska J.S."/>
            <person name="Biernat P."/>
            <person name="Pawlowska J."/>
        </authorList>
    </citation>
    <scope>NUCLEOTIDE SEQUENCE</scope>
    <source>
        <strain evidence="1">WA0000067209</strain>
    </source>
</reference>
<dbReference type="InterPro" id="IPR019410">
    <property type="entry name" value="Methyltransf_16"/>
</dbReference>
<sequence>MSQGIQYIHFLKSPPSSVAVNQSFKVVLDITNDLTDEKSYEETLLELRVYDGNGRVFDGFRLKSGDSTVRYTPFNGGYCSFEAAFTRLPPCGTQTVRLAAHAAQADTTEDVGVLKATIQSDCLIVPVWTTDIHVTNGPKPSSAIENQYQCERYLHMEDGRVVRILEDKEESIARHLWDSGLAMCCFLTSLANGNSAGVNIKSSSVVLELGSGTGAAGIFLAKQFSPQKTILTDLVDAVELLQSNSQLNSPCSEIEVQELDWYKCASIRSHFPEKIDIILLSDVLYNQDTHDGLLEALDNLADQHTQILLAAKERHQDERVFWQKIQGKWDSKLLYQLLYCQVFELRKVSKNAA</sequence>
<evidence type="ECO:0000313" key="1">
    <source>
        <dbReference type="EMBL" id="KAG2181983.1"/>
    </source>
</evidence>
<dbReference type="OrthoDB" id="413520at2759"/>
<dbReference type="PANTHER" id="PTHR14614:SF132">
    <property type="entry name" value="PROTEIN-LYSINE METHYLTRANSFERASE C42C1.13"/>
    <property type="match status" value="1"/>
</dbReference>
<keyword evidence="2" id="KW-1185">Reference proteome</keyword>
<name>A0A8H7PXB2_MORIS</name>